<keyword evidence="1" id="KW-0521">NADP</keyword>
<comment type="similarity">
    <text evidence="2">Belongs to the aldo/keto reductase family. Aldo/keto reductase 2 subfamily.</text>
</comment>
<organism evidence="4 5">
    <name type="scientific">Marasmiellus scandens</name>
    <dbReference type="NCBI Taxonomy" id="2682957"/>
    <lineage>
        <taxon>Eukaryota</taxon>
        <taxon>Fungi</taxon>
        <taxon>Dikarya</taxon>
        <taxon>Basidiomycota</taxon>
        <taxon>Agaricomycotina</taxon>
        <taxon>Agaricomycetes</taxon>
        <taxon>Agaricomycetidae</taxon>
        <taxon>Agaricales</taxon>
        <taxon>Marasmiineae</taxon>
        <taxon>Omphalotaceae</taxon>
        <taxon>Marasmiellus</taxon>
    </lineage>
</organism>
<dbReference type="InterPro" id="IPR050523">
    <property type="entry name" value="AKR_Detox_Biosynth"/>
</dbReference>
<evidence type="ECO:0000256" key="1">
    <source>
        <dbReference type="ARBA" id="ARBA00022857"/>
    </source>
</evidence>
<keyword evidence="5" id="KW-1185">Reference proteome</keyword>
<dbReference type="SUPFAM" id="SSF51430">
    <property type="entry name" value="NAD(P)-linked oxidoreductase"/>
    <property type="match status" value="1"/>
</dbReference>
<evidence type="ECO:0000259" key="3">
    <source>
        <dbReference type="Pfam" id="PF00248"/>
    </source>
</evidence>
<comment type="caution">
    <text evidence="4">The sequence shown here is derived from an EMBL/GenBank/DDBJ whole genome shotgun (WGS) entry which is preliminary data.</text>
</comment>
<feature type="domain" description="NADP-dependent oxidoreductase" evidence="3">
    <location>
        <begin position="33"/>
        <end position="341"/>
    </location>
</feature>
<sequence length="386" mass="43696">MSSEHPFGPAPPPSTNLGIYRVLSPRASIRVSPLCLGGMSLGDKWTQYMPSADKETSMKLLDTFFEMGGNFIDTAVNYQFEESEKILGEWMETRGIRDQIILATKYTGMYKAADPSVKQRINYFGNNFKNMSLSVESSLKKLRTTYVDILYVHAWDWDTSIKEMMDGLHTLVTSGKVLYLGISDTPAWFVAQANQYAECMGKTPFVIYQGHWNVLDRSFERDIIPMARSNGKSFYMFLSVSVPTCAYAEEEQREKANDKGRSFRGEDWKRNETEKKLCRALEKVANEISAKSIRAVAIAYVMQKTPYVFPIVGCRSPESFKENVEALSLSLTPEQVKYIESEGPPFDPGFPHNIMGDGSTMNWMFDMAGKIQRVPLQQAIRPSPSQ</sequence>
<evidence type="ECO:0000256" key="2">
    <source>
        <dbReference type="ARBA" id="ARBA00038157"/>
    </source>
</evidence>
<dbReference type="PANTHER" id="PTHR43364:SF7">
    <property type="entry name" value="NADP-DEPENDENT OXIDOREDUCTASE DOMAIN-CONTAINING PROTEIN-RELATED"/>
    <property type="match status" value="1"/>
</dbReference>
<dbReference type="PANTHER" id="PTHR43364">
    <property type="entry name" value="NADH-SPECIFIC METHYLGLYOXAL REDUCTASE-RELATED"/>
    <property type="match status" value="1"/>
</dbReference>
<dbReference type="InterPro" id="IPR036812">
    <property type="entry name" value="NAD(P)_OxRdtase_dom_sf"/>
</dbReference>
<proteinExistence type="inferred from homology"/>
<dbReference type="InterPro" id="IPR023210">
    <property type="entry name" value="NADP_OxRdtase_dom"/>
</dbReference>
<dbReference type="EMBL" id="JBANRG010000017">
    <property type="protein sequence ID" value="KAK7458781.1"/>
    <property type="molecule type" value="Genomic_DNA"/>
</dbReference>
<reference evidence="4 5" key="1">
    <citation type="submission" date="2024-01" db="EMBL/GenBank/DDBJ databases">
        <title>A draft genome for the cacao thread blight pathogen Marasmiellus scandens.</title>
        <authorList>
            <person name="Baruah I.K."/>
            <person name="Leung J."/>
            <person name="Bukari Y."/>
            <person name="Amoako-Attah I."/>
            <person name="Meinhardt L.W."/>
            <person name="Bailey B.A."/>
            <person name="Cohen S.P."/>
        </authorList>
    </citation>
    <scope>NUCLEOTIDE SEQUENCE [LARGE SCALE GENOMIC DNA]</scope>
    <source>
        <strain evidence="4 5">GH-19</strain>
    </source>
</reference>
<gene>
    <name evidence="4" type="primary">AAD14_6</name>
    <name evidence="4" type="ORF">VKT23_009786</name>
</gene>
<dbReference type="Pfam" id="PF00248">
    <property type="entry name" value="Aldo_ket_red"/>
    <property type="match status" value="1"/>
</dbReference>
<evidence type="ECO:0000313" key="4">
    <source>
        <dbReference type="EMBL" id="KAK7458781.1"/>
    </source>
</evidence>
<accession>A0ABR1JDZ6</accession>
<dbReference type="Proteomes" id="UP001498398">
    <property type="component" value="Unassembled WGS sequence"/>
</dbReference>
<evidence type="ECO:0000313" key="5">
    <source>
        <dbReference type="Proteomes" id="UP001498398"/>
    </source>
</evidence>
<name>A0ABR1JDZ6_9AGAR</name>
<protein>
    <submittedName>
        <fullName evidence="4">Aryl-alcohol dehydrogenase aad14</fullName>
    </submittedName>
</protein>
<dbReference type="Gene3D" id="3.20.20.100">
    <property type="entry name" value="NADP-dependent oxidoreductase domain"/>
    <property type="match status" value="1"/>
</dbReference>